<dbReference type="PANTHER" id="PTHR12894">
    <property type="entry name" value="CNH DOMAIN CONTAINING"/>
    <property type="match status" value="1"/>
</dbReference>
<sequence length="1037" mass="115354">MNSEQEPAPAYAAAAARVEVEDPPKRPNQTERLLCSSRARDDLSPLLFVGSSDGALRCYGTDGRAGVLRWQADYKRLFHTCSVFLDTWGVLVTLVDGRLKLLELPLSSSQSDTVTRDDTKGAVLFTAHEAAKTLCVLLKTNTLKVFDWTVSRNLEPRAQHELSTNLLPVQQLVMLSESHVFIQGKKDWSVLNLDSGRVLNVAEDTIQQVNGVLGAGVCAVVALPSLSFARRRQQILDVLLCGKKQGVILTIDEEAKTTNPAEEENDIYGAFEDDAIKFRESGGRPLDVSTNQLGMKVERLISYNAPPRAVYFHYPFLLFDQAEQVAVYNFGSLQFVQTLPVKAPYGICAAIDVASATVDIQHSNTPQFRDGRPATLFTVTAPFEVQSYQMLSIAQQVAASMGNRRLEDAVALCKLCPEESPLSDSDQRKLYAGYGFELFRSGRRQEAMDFFFESNIDVMEVLLLFPRNLLPRKASALHKEQTNNNKDNSLEGDDLVDGLLALIRFLRRKRSAYLQFDDTSAVMGIRAHRSVASSEVGALELIDTMLVKCLVVVAEKTGYEERAKRALLKLVTGPNYCEISEAEIFLRAHRRFKSLLAFYSARKLHRKALELLEDLERSAASEAALDEKSEIGQKDKLPQDTGDLQSSQHYMVLIAQYLRVLGQKHAEMIFEFSRRVLSVNPMLGLSIFTQREVPSSKADIDPSTVLQHLKSCSIAVPNSSSTPPETEDAEDLSKPTLPLINSQMLAIEYLTQVIYEGTGQLTPRLHDEVVYLLLDSIQTNTSQKQRLTSRVESQRGMTGLLRRKLLQFLEFPGAAFHPERMLSRTPNEMVDEHAALLSKLGRHLEVLQLYALELKDPALAEAYCNRCYESKTADSSIYSILLKIYLRSQFQGGTASGTSSPVIGSPPKPSWNRSSSSGLQSEAVNAAINVLNKYAERIDVSTALALLPADVPVAPLAGFFRRVLERQVQRFRNGQVKKQLSKMENFKVREQLSTKRKGSVTVWSSQSCQSCGKRLGVGTFVRLPTGTLLHYSCQPVP</sequence>
<accession>A0AAD9GWV7</accession>
<organism evidence="4 5">
    <name type="scientific">Phytophthora citrophthora</name>
    <dbReference type="NCBI Taxonomy" id="4793"/>
    <lineage>
        <taxon>Eukaryota</taxon>
        <taxon>Sar</taxon>
        <taxon>Stramenopiles</taxon>
        <taxon>Oomycota</taxon>
        <taxon>Peronosporomycetes</taxon>
        <taxon>Peronosporales</taxon>
        <taxon>Peronosporaceae</taxon>
        <taxon>Phytophthora</taxon>
    </lineage>
</organism>
<feature type="domain" description="Vacuolar sorting protein 39/Transforming growth factor beta receptor-associated zinc finger" evidence="3">
    <location>
        <begin position="999"/>
        <end position="1034"/>
    </location>
</feature>
<dbReference type="EMBL" id="JASMQC010000004">
    <property type="protein sequence ID" value="KAK1946084.1"/>
    <property type="molecule type" value="Genomic_DNA"/>
</dbReference>
<feature type="compositionally biased region" description="Low complexity" evidence="1">
    <location>
        <begin position="7"/>
        <end position="16"/>
    </location>
</feature>
<dbReference type="GO" id="GO:0005737">
    <property type="term" value="C:cytoplasm"/>
    <property type="evidence" value="ECO:0007669"/>
    <property type="project" value="TreeGrafter"/>
</dbReference>
<evidence type="ECO:0000259" key="3">
    <source>
        <dbReference type="Pfam" id="PF10367"/>
    </source>
</evidence>
<feature type="compositionally biased region" description="Basic and acidic residues" evidence="1">
    <location>
        <begin position="18"/>
        <end position="29"/>
    </location>
</feature>
<evidence type="ECO:0000313" key="5">
    <source>
        <dbReference type="Proteomes" id="UP001259832"/>
    </source>
</evidence>
<dbReference type="GO" id="GO:0034058">
    <property type="term" value="P:endosomal vesicle fusion"/>
    <property type="evidence" value="ECO:0007669"/>
    <property type="project" value="TreeGrafter"/>
</dbReference>
<keyword evidence="5" id="KW-1185">Reference proteome</keyword>
<dbReference type="InterPro" id="IPR019453">
    <property type="entry name" value="VPS39/TGFA1_Znf"/>
</dbReference>
<dbReference type="AlphaFoldDB" id="A0AAD9GWV7"/>
<evidence type="ECO:0000313" key="4">
    <source>
        <dbReference type="EMBL" id="KAK1946084.1"/>
    </source>
</evidence>
<name>A0AAD9GWV7_9STRA</name>
<gene>
    <name evidence="4" type="ORF">P3T76_003132</name>
</gene>
<feature type="region of interest" description="Disordered" evidence="1">
    <location>
        <begin position="896"/>
        <end position="917"/>
    </location>
</feature>
<proteinExistence type="predicted"/>
<dbReference type="Pfam" id="PF10367">
    <property type="entry name" value="zf-Vps39_C"/>
    <property type="match status" value="1"/>
</dbReference>
<dbReference type="PANTHER" id="PTHR12894:SF27">
    <property type="entry name" value="TRANSFORMING GROWTH FACTOR-BETA RECEPTOR-ASSOCIATED PROTEIN 1"/>
    <property type="match status" value="1"/>
</dbReference>
<feature type="region of interest" description="Disordered" evidence="1">
    <location>
        <begin position="1"/>
        <end position="30"/>
    </location>
</feature>
<protein>
    <submittedName>
        <fullName evidence="4">Vam6/Vps39-like protein</fullName>
    </submittedName>
</protein>
<dbReference type="GO" id="GO:0016020">
    <property type="term" value="C:membrane"/>
    <property type="evidence" value="ECO:0007669"/>
    <property type="project" value="TreeGrafter"/>
</dbReference>
<reference evidence="4" key="1">
    <citation type="submission" date="2023-08" db="EMBL/GenBank/DDBJ databases">
        <title>Reference Genome Resource for the Citrus Pathogen Phytophthora citrophthora.</title>
        <authorList>
            <person name="Moller H."/>
            <person name="Coetzee B."/>
            <person name="Rose L.J."/>
            <person name="Van Niekerk J.M."/>
        </authorList>
    </citation>
    <scope>NUCLEOTIDE SEQUENCE</scope>
    <source>
        <strain evidence="4">STE-U-9442</strain>
    </source>
</reference>
<evidence type="ECO:0000256" key="1">
    <source>
        <dbReference type="SAM" id="MobiDB-lite"/>
    </source>
</evidence>
<feature type="domain" description="Vacuolar sorting protein 39/Transforming growth factor beta receptor-associated" evidence="2">
    <location>
        <begin position="542"/>
        <end position="677"/>
    </location>
</feature>
<dbReference type="GO" id="GO:0006914">
    <property type="term" value="P:autophagy"/>
    <property type="evidence" value="ECO:0007669"/>
    <property type="project" value="TreeGrafter"/>
</dbReference>
<evidence type="ECO:0000259" key="2">
    <source>
        <dbReference type="Pfam" id="PF10366"/>
    </source>
</evidence>
<dbReference type="InterPro" id="IPR019452">
    <property type="entry name" value="VPS39/TGF_beta_rcpt-assoc_1"/>
</dbReference>
<dbReference type="Pfam" id="PF10366">
    <property type="entry name" value="Vps39_1"/>
    <property type="match status" value="1"/>
</dbReference>
<comment type="caution">
    <text evidence="4">The sequence shown here is derived from an EMBL/GenBank/DDBJ whole genome shotgun (WGS) entry which is preliminary data.</text>
</comment>
<dbReference type="Proteomes" id="UP001259832">
    <property type="component" value="Unassembled WGS sequence"/>
</dbReference>
<dbReference type="InterPro" id="IPR032914">
    <property type="entry name" value="Vam6/VPS39/TRAP1"/>
</dbReference>